<keyword evidence="2" id="KW-1185">Reference proteome</keyword>
<keyword evidence="1" id="KW-0449">Lipoprotein</keyword>
<proteinExistence type="predicted"/>
<reference evidence="1 2" key="1">
    <citation type="journal article" date="2010" name="J. Bacteriol.">
        <title>Complete genome sequence of "Candidatus Puniceispirillum marinum" IMCC1322, a representative of the SAR116 clade in the Alphaproteobacteria.</title>
        <authorList>
            <person name="Oh H.M."/>
            <person name="Kwon K.K."/>
            <person name="Kang I."/>
            <person name="Kang S.G."/>
            <person name="Lee J.H."/>
            <person name="Kim S.J."/>
            <person name="Cho J.C."/>
        </authorList>
    </citation>
    <scope>NUCLEOTIDE SEQUENCE [LARGE SCALE GENOMIC DNA]</scope>
    <source>
        <strain evidence="1 2">IMCC1322</strain>
    </source>
</reference>
<protein>
    <submittedName>
        <fullName evidence="1">ApbE family lipoprotein</fullName>
    </submittedName>
</protein>
<dbReference type="EMBL" id="CP001751">
    <property type="protein sequence ID" value="ADE39083.1"/>
    <property type="molecule type" value="Genomic_DNA"/>
</dbReference>
<name>D5BS36_PUNMI</name>
<evidence type="ECO:0000313" key="1">
    <source>
        <dbReference type="EMBL" id="ADE39083.1"/>
    </source>
</evidence>
<dbReference type="KEGG" id="apb:SAR116_0840"/>
<sequence length="162" mass="17755">MHCPGWVFDVAVSRCVAEFLSAELNLEVFASKYANGLAERYAPIDEAVFSDTANELMGFLAEIDAGEQAVSLITDYCYYRIHNEGVGKPRKLKSMFGSAEDPVKQAEAGSVAMIKGFRAYVFGLRSNTVPQAPAGWKVEDEEENLPHLVELAGRTVSLLDAF</sequence>
<dbReference type="OrthoDB" id="7344782at2"/>
<evidence type="ECO:0000313" key="2">
    <source>
        <dbReference type="Proteomes" id="UP000007460"/>
    </source>
</evidence>
<accession>D5BS36</accession>
<dbReference type="AlphaFoldDB" id="D5BS36"/>
<dbReference type="RefSeq" id="WP_013045712.1">
    <property type="nucleotide sequence ID" value="NC_014010.1"/>
</dbReference>
<dbReference type="Proteomes" id="UP000007460">
    <property type="component" value="Chromosome"/>
</dbReference>
<dbReference type="eggNOG" id="ENOG5032WFD">
    <property type="taxonomic scope" value="Bacteria"/>
</dbReference>
<gene>
    <name evidence="1" type="ordered locus">SAR116_0840</name>
</gene>
<organism evidence="1 2">
    <name type="scientific">Puniceispirillum marinum (strain IMCC1322)</name>
    <dbReference type="NCBI Taxonomy" id="488538"/>
    <lineage>
        <taxon>Bacteria</taxon>
        <taxon>Pseudomonadati</taxon>
        <taxon>Pseudomonadota</taxon>
        <taxon>Alphaproteobacteria</taxon>
        <taxon>Candidatus Puniceispirillales</taxon>
        <taxon>Candidatus Puniceispirillaceae</taxon>
        <taxon>Candidatus Puniceispirillum</taxon>
    </lineage>
</organism>
<dbReference type="HOGENOM" id="CLU_1634007_0_0_5"/>